<dbReference type="EMBL" id="CM023491">
    <property type="protein sequence ID" value="KAH6940677.1"/>
    <property type="molecule type" value="Genomic_DNA"/>
</dbReference>
<comment type="caution">
    <text evidence="1">The sequence shown here is derived from an EMBL/GenBank/DDBJ whole genome shotgun (WGS) entry which is preliminary data.</text>
</comment>
<proteinExistence type="predicted"/>
<organism evidence="1 2">
    <name type="scientific">Hyalomma asiaticum</name>
    <name type="common">Tick</name>
    <dbReference type="NCBI Taxonomy" id="266040"/>
    <lineage>
        <taxon>Eukaryota</taxon>
        <taxon>Metazoa</taxon>
        <taxon>Ecdysozoa</taxon>
        <taxon>Arthropoda</taxon>
        <taxon>Chelicerata</taxon>
        <taxon>Arachnida</taxon>
        <taxon>Acari</taxon>
        <taxon>Parasitiformes</taxon>
        <taxon>Ixodida</taxon>
        <taxon>Ixodoidea</taxon>
        <taxon>Ixodidae</taxon>
        <taxon>Hyalomminae</taxon>
        <taxon>Hyalomma</taxon>
    </lineage>
</organism>
<keyword evidence="2" id="KW-1185">Reference proteome</keyword>
<reference evidence="1" key="1">
    <citation type="submission" date="2020-05" db="EMBL/GenBank/DDBJ databases">
        <title>Large-scale comparative analyses of tick genomes elucidate their genetic diversity and vector capacities.</title>
        <authorList>
            <person name="Jia N."/>
            <person name="Wang J."/>
            <person name="Shi W."/>
            <person name="Du L."/>
            <person name="Sun Y."/>
            <person name="Zhan W."/>
            <person name="Jiang J."/>
            <person name="Wang Q."/>
            <person name="Zhang B."/>
            <person name="Ji P."/>
            <person name="Sakyi L.B."/>
            <person name="Cui X."/>
            <person name="Yuan T."/>
            <person name="Jiang B."/>
            <person name="Yang W."/>
            <person name="Lam T.T.-Y."/>
            <person name="Chang Q."/>
            <person name="Ding S."/>
            <person name="Wang X."/>
            <person name="Zhu J."/>
            <person name="Ruan X."/>
            <person name="Zhao L."/>
            <person name="Wei J."/>
            <person name="Que T."/>
            <person name="Du C."/>
            <person name="Cheng J."/>
            <person name="Dai P."/>
            <person name="Han X."/>
            <person name="Huang E."/>
            <person name="Gao Y."/>
            <person name="Liu J."/>
            <person name="Shao H."/>
            <person name="Ye R."/>
            <person name="Li L."/>
            <person name="Wei W."/>
            <person name="Wang X."/>
            <person name="Wang C."/>
            <person name="Yang T."/>
            <person name="Huo Q."/>
            <person name="Li W."/>
            <person name="Guo W."/>
            <person name="Chen H."/>
            <person name="Zhou L."/>
            <person name="Ni X."/>
            <person name="Tian J."/>
            <person name="Zhou Y."/>
            <person name="Sheng Y."/>
            <person name="Liu T."/>
            <person name="Pan Y."/>
            <person name="Xia L."/>
            <person name="Li J."/>
            <person name="Zhao F."/>
            <person name="Cao W."/>
        </authorList>
    </citation>
    <scope>NUCLEOTIDE SEQUENCE</scope>
    <source>
        <strain evidence="1">Hyas-2018</strain>
    </source>
</reference>
<protein>
    <submittedName>
        <fullName evidence="1">Uncharacterized protein</fullName>
    </submittedName>
</protein>
<evidence type="ECO:0000313" key="1">
    <source>
        <dbReference type="EMBL" id="KAH6940677.1"/>
    </source>
</evidence>
<accession>A0ACB7T2Y7</accession>
<dbReference type="Proteomes" id="UP000821845">
    <property type="component" value="Chromosome 11"/>
</dbReference>
<sequence>MKKQSAAPALEKAASRVATQSKGAVIAEDTSRAVQKTTSRPEHSDTTGGATRPHEFRRRKGKKTAVVWCLVGAVFVATVAAVIAVYFVVSKGESKGMYCRKAGCMRYSDALAESLNPEEHPCNNFYLYVCGKRDPRVSVRRTVFYKFKKTFVSSALTSDSADANQTVGRKSKDFLKTCHDVIEADVDNILWVKQMMSAAGLSWPYLGTQDDAVHSMVHMAVRYAWPSFLDFTLSTESNVILVKPSRYRAAHLRRLRKDLDKAAPGETYKEYYSMILKHYENRSRGSVVDLSAMIRLEEPFTKFMTGKDWPEDNLTAYEGLDGRKWQRVLTKLAATFSTTRGVQVQTMYASYLDELLELSFRNESQVVLVLGWHAVQYMAPFTNSDLAVNHYTGHRDTAIPVHYSYCLYLTNEITGIGTVADFVRGNFTETVEADVGQLATAVRAVLLGNDSLAYPYKNLGTVYKYFEQARSPELDKVFRQVPSMSVNFAENLVRTTVALRTSYETVVRGVPSWAYFRDPFYTYDGRDFSLLPHVIMFPMYLEGAPEAVRYGILGTEIASGAAQAYFDIVPSKHIRSLLRCMQQATKAHTRWDVPRQALVSLASIDAAFKAFVDSGLDAPAKLAAAPEMTGRQLFYVSFCYSMCATYRPSDYGRCNDVLRNTSNFADTFSCPEGSFMRPANQCTIAF</sequence>
<gene>
    <name evidence="1" type="ORF">HPB50_004742</name>
</gene>
<evidence type="ECO:0000313" key="2">
    <source>
        <dbReference type="Proteomes" id="UP000821845"/>
    </source>
</evidence>
<name>A0ACB7T2Y7_HYAAI</name>